<protein>
    <recommendedName>
        <fullName evidence="5">Transposase (Putative), gypsy type</fullName>
    </recommendedName>
</protein>
<comment type="caution">
    <text evidence="3">The sequence shown here is derived from an EMBL/GenBank/DDBJ whole genome shotgun (WGS) entry which is preliminary data.</text>
</comment>
<keyword evidence="4" id="KW-1185">Reference proteome</keyword>
<name>A0ABU6VKV2_9FABA</name>
<accession>A0ABU6VKV2</accession>
<feature type="compositionally biased region" description="Basic and acidic residues" evidence="2">
    <location>
        <begin position="346"/>
        <end position="362"/>
    </location>
</feature>
<keyword evidence="1" id="KW-0175">Coiled coil</keyword>
<evidence type="ECO:0000313" key="4">
    <source>
        <dbReference type="Proteomes" id="UP001341840"/>
    </source>
</evidence>
<feature type="coiled-coil region" evidence="1">
    <location>
        <begin position="447"/>
        <end position="493"/>
    </location>
</feature>
<sequence>MAKKKSCQNVRAPRVLSMAKRELCGWVDEEIFTQPSAVEADTLPELRREMRLTVDRAAEGDYVLEAAGPSDWLPFRAQEDRTHYLWVYTELFTRLGVRLPFTNFQREVLSRCQVAASQLHLNGWGFLCTFERVCLHFGFRPSWRVFLYTYQLHAPPPGKGFMSFRAYQGRKLFDSFEESIQEFKWHYFKVLPLPGAPFPWVYWNAEVGDFRVTALDPLETLAFEFLQSLPAGLGKKSNFKCRWILDHSDADRWGFNVVAFADSLLKDMEKQSRFDRLMQKMKEAQGAGPRSILPSSKAQTTASGASASDPAAPSSIPAAAVPPAPSSGASKTAGKPKNATTAKPLSVEREEGVREDPAIDLRQKRRKRKVSEASAEEAALGGDSAWKYKVNPIDRAFPSDYNFRAALDAGLTNGPIREILGPLVSEQLLGTAQFLACQLTACLQVGVENTFAVKVQLEKELAAAKEQSLTEELERAEGERLSATERMEEVERKAKVQAPELESCRSALAQEGKKTTLDEAEAAVAHWRDEWRSLGEETGEMVQETFEILMDQVRHLNPAIDYSMITLDTRWDPKAKRIYNPKAEA</sequence>
<evidence type="ECO:0000313" key="3">
    <source>
        <dbReference type="EMBL" id="MED6174169.1"/>
    </source>
</evidence>
<dbReference type="PANTHER" id="PTHR31099:SF28">
    <property type="entry name" value="F5J5.12"/>
    <property type="match status" value="1"/>
</dbReference>
<feature type="region of interest" description="Disordered" evidence="2">
    <location>
        <begin position="283"/>
        <end position="376"/>
    </location>
</feature>
<dbReference type="EMBL" id="JASCZI010151713">
    <property type="protein sequence ID" value="MED6174169.1"/>
    <property type="molecule type" value="Genomic_DNA"/>
</dbReference>
<organism evidence="3 4">
    <name type="scientific">Stylosanthes scabra</name>
    <dbReference type="NCBI Taxonomy" id="79078"/>
    <lineage>
        <taxon>Eukaryota</taxon>
        <taxon>Viridiplantae</taxon>
        <taxon>Streptophyta</taxon>
        <taxon>Embryophyta</taxon>
        <taxon>Tracheophyta</taxon>
        <taxon>Spermatophyta</taxon>
        <taxon>Magnoliopsida</taxon>
        <taxon>eudicotyledons</taxon>
        <taxon>Gunneridae</taxon>
        <taxon>Pentapetalae</taxon>
        <taxon>rosids</taxon>
        <taxon>fabids</taxon>
        <taxon>Fabales</taxon>
        <taxon>Fabaceae</taxon>
        <taxon>Papilionoideae</taxon>
        <taxon>50 kb inversion clade</taxon>
        <taxon>dalbergioids sensu lato</taxon>
        <taxon>Dalbergieae</taxon>
        <taxon>Pterocarpus clade</taxon>
        <taxon>Stylosanthes</taxon>
    </lineage>
</organism>
<gene>
    <name evidence="3" type="ORF">PIB30_066468</name>
</gene>
<reference evidence="3 4" key="1">
    <citation type="journal article" date="2023" name="Plants (Basel)">
        <title>Bridging the Gap: Combining Genomics and Transcriptomics Approaches to Understand Stylosanthes scabra, an Orphan Legume from the Brazilian Caatinga.</title>
        <authorList>
            <person name="Ferreira-Neto J.R.C."/>
            <person name="da Silva M.D."/>
            <person name="Binneck E."/>
            <person name="de Melo N.F."/>
            <person name="da Silva R.H."/>
            <person name="de Melo A.L.T.M."/>
            <person name="Pandolfi V."/>
            <person name="Bustamante F.O."/>
            <person name="Brasileiro-Vidal A.C."/>
            <person name="Benko-Iseppon A.M."/>
        </authorList>
    </citation>
    <scope>NUCLEOTIDE SEQUENCE [LARGE SCALE GENOMIC DNA]</scope>
    <source>
        <tissue evidence="3">Leaves</tissue>
    </source>
</reference>
<evidence type="ECO:0008006" key="5">
    <source>
        <dbReference type="Google" id="ProtNLM"/>
    </source>
</evidence>
<evidence type="ECO:0000256" key="2">
    <source>
        <dbReference type="SAM" id="MobiDB-lite"/>
    </source>
</evidence>
<dbReference type="Proteomes" id="UP001341840">
    <property type="component" value="Unassembled WGS sequence"/>
</dbReference>
<evidence type="ECO:0000256" key="1">
    <source>
        <dbReference type="SAM" id="Coils"/>
    </source>
</evidence>
<feature type="compositionally biased region" description="Low complexity" evidence="2">
    <location>
        <begin position="302"/>
        <end position="319"/>
    </location>
</feature>
<dbReference type="PANTHER" id="PTHR31099">
    <property type="entry name" value="OS06G0165300 PROTEIN"/>
    <property type="match status" value="1"/>
</dbReference>
<proteinExistence type="predicted"/>